<protein>
    <recommendedName>
        <fullName evidence="16">Endothelial PAS domain protein 1b</fullName>
    </recommendedName>
</protein>
<feature type="compositionally biased region" description="Pro residues" evidence="11">
    <location>
        <begin position="416"/>
        <end position="430"/>
    </location>
</feature>
<dbReference type="SUPFAM" id="SSF47459">
    <property type="entry name" value="HLH, helix-loop-helix DNA-binding domain"/>
    <property type="match status" value="1"/>
</dbReference>
<dbReference type="Ensembl" id="ENSOTST00005065786.2">
    <property type="protein sequence ID" value="ENSOTSP00005060449.1"/>
    <property type="gene ID" value="ENSOTSG00005026875.2"/>
</dbReference>
<dbReference type="InterPro" id="IPR036638">
    <property type="entry name" value="HLH_DNA-bd_sf"/>
</dbReference>
<feature type="compositionally biased region" description="Basic and acidic residues" evidence="11">
    <location>
        <begin position="579"/>
        <end position="595"/>
    </location>
</feature>
<dbReference type="CDD" id="cd00130">
    <property type="entry name" value="PAS"/>
    <property type="match status" value="2"/>
</dbReference>
<dbReference type="GO" id="GO:0000977">
    <property type="term" value="F:RNA polymerase II transcription regulatory region sequence-specific DNA binding"/>
    <property type="evidence" value="ECO:0007669"/>
    <property type="project" value="TreeGrafter"/>
</dbReference>
<evidence type="ECO:0008006" key="16">
    <source>
        <dbReference type="Google" id="ProtNLM"/>
    </source>
</evidence>
<evidence type="ECO:0000256" key="9">
    <source>
        <dbReference type="ARBA" id="ARBA00023278"/>
    </source>
</evidence>
<feature type="modified residue" description="(3S)-3-hydroxyasparagine" evidence="10">
    <location>
        <position position="785"/>
    </location>
</feature>
<dbReference type="PROSITE" id="PS50888">
    <property type="entry name" value="BHLH"/>
    <property type="match status" value="1"/>
</dbReference>
<dbReference type="FunFam" id="4.10.280.10:FF:000076">
    <property type="entry name" value="hypoxia-inducible factor 3-alpha isoform X1"/>
    <property type="match status" value="1"/>
</dbReference>
<dbReference type="GO" id="GO:0000981">
    <property type="term" value="F:DNA-binding transcription factor activity, RNA polymerase II-specific"/>
    <property type="evidence" value="ECO:0007669"/>
    <property type="project" value="TreeGrafter"/>
</dbReference>
<dbReference type="NCBIfam" id="TIGR00229">
    <property type="entry name" value="sensory_box"/>
    <property type="match status" value="2"/>
</dbReference>
<keyword evidence="15" id="KW-1185">Reference proteome</keyword>
<dbReference type="Gene3D" id="3.30.450.20">
    <property type="entry name" value="PAS domain"/>
    <property type="match status" value="2"/>
</dbReference>
<dbReference type="AlphaFoldDB" id="A0A8C8H8E7"/>
<feature type="domain" description="PAS" evidence="12">
    <location>
        <begin position="87"/>
        <end position="143"/>
    </location>
</feature>
<feature type="domain" description="BHLH" evidence="13">
    <location>
        <begin position="12"/>
        <end position="65"/>
    </location>
</feature>
<evidence type="ECO:0000256" key="7">
    <source>
        <dbReference type="ARBA" id="ARBA00023163"/>
    </source>
</evidence>
<proteinExistence type="predicted"/>
<dbReference type="GeneTree" id="ENSGT00940000155930"/>
<keyword evidence="9" id="KW-0379">Hydroxylation</keyword>
<evidence type="ECO:0000256" key="8">
    <source>
        <dbReference type="ARBA" id="ARBA00023242"/>
    </source>
</evidence>
<dbReference type="Gene3D" id="4.10.280.10">
    <property type="entry name" value="Helix-loop-helix DNA-binding domain"/>
    <property type="match status" value="1"/>
</dbReference>
<reference evidence="14" key="1">
    <citation type="submission" date="2025-08" db="UniProtKB">
        <authorList>
            <consortium name="Ensembl"/>
        </authorList>
    </citation>
    <scope>IDENTIFICATION</scope>
</reference>
<sequence>MTADKDKKSSERRKERSRDAARCRRSKETEVFYELANQLPLPDSVSSHLDKASIMRLAISFLRTRKVIGSGCPNSAEEDRQMDCMYLKSLEGFVTVVTSDGDMIFLSENVNKLMGLTQVELTGQSIFDFTHPCDHDEIRENLNLKTGTGTKGKAFSTERDFFMRMKCTVTNRGRTVNLKSASWKVLHCTGHLKVYNSCTPHGLCGFKEPPLTCLLMMCEPIPHPSNIDTPLDSKTFLSRHSMDMKFTYCDDRVTELMGYSPEDLLGCSVYELYHALDSDSVTKSHQNLCSKGQAMSGQYRMLAKHGGYVWVETQGTVIYNSRNSQPQCIVCVNYVLSDVENKSMIFSMDQTESLFKPHNMNSFFSQSGAAVATEPMEILFTKLKEDPEDLAQLAPTPGDAIITLDFGRPPFEEPHPPLYPKMSPMPPPAPQGRDSDPHKPCPSGDMKLLSCHLSLSQSLSLSLSLSLPLSSLWVQPSSPGDYYNERESDLKVELTEKLFALDTEGPKSPGSTQSALSDLDLETLAPYIPMDGEDFQLHPIIPEEVPGGPEGATGPLGHLTTQNSFRNIASLFQNLRSPQSDHYHPAKCAPGDKRGPNHSQMSPMDSRPTLLYTGPIQIPPYHAPASTPLSSMGGHQNLQWPPDPPLNSLLQVNSMGRSHSCQNMPVNMMHKQRSMENFVQAYRDMSPTRISIANNVKRSFTQMAVVRLPSHCFMTIVYDVCIQVEVTVKYSTRVILDAETADWFCLRSNQFKFIIKLIRVASRLLGPSIETYCLPELTRYDCEVNVPLQGNLHLLQGSDLLRALDQAT</sequence>
<feature type="domain" description="PAS" evidence="12">
    <location>
        <begin position="241"/>
        <end position="292"/>
    </location>
</feature>
<dbReference type="Pfam" id="PF08778">
    <property type="entry name" value="HIF-1a_CTAD"/>
    <property type="match status" value="1"/>
</dbReference>
<feature type="region of interest" description="Disordered" evidence="11">
    <location>
        <begin position="413"/>
        <end position="443"/>
    </location>
</feature>
<organism evidence="14 15">
    <name type="scientific">Oncorhynchus tshawytscha</name>
    <name type="common">Chinook salmon</name>
    <name type="synonym">Salmo tshawytscha</name>
    <dbReference type="NCBI Taxonomy" id="74940"/>
    <lineage>
        <taxon>Eukaryota</taxon>
        <taxon>Metazoa</taxon>
        <taxon>Chordata</taxon>
        <taxon>Craniata</taxon>
        <taxon>Vertebrata</taxon>
        <taxon>Euteleostomi</taxon>
        <taxon>Actinopterygii</taxon>
        <taxon>Neopterygii</taxon>
        <taxon>Teleostei</taxon>
        <taxon>Protacanthopterygii</taxon>
        <taxon>Salmoniformes</taxon>
        <taxon>Salmonidae</taxon>
        <taxon>Salmoninae</taxon>
        <taxon>Oncorhynchus</taxon>
    </lineage>
</organism>
<evidence type="ECO:0000259" key="13">
    <source>
        <dbReference type="PROSITE" id="PS50888"/>
    </source>
</evidence>
<evidence type="ECO:0000256" key="1">
    <source>
        <dbReference type="ARBA" id="ARBA00004123"/>
    </source>
</evidence>
<dbReference type="SMART" id="SM00086">
    <property type="entry name" value="PAC"/>
    <property type="match status" value="1"/>
</dbReference>
<name>A0A8C8H8E7_ONCTS</name>
<dbReference type="GO" id="GO:0046983">
    <property type="term" value="F:protein dimerization activity"/>
    <property type="evidence" value="ECO:0007669"/>
    <property type="project" value="InterPro"/>
</dbReference>
<dbReference type="Pfam" id="PF11413">
    <property type="entry name" value="HIF-1"/>
    <property type="match status" value="1"/>
</dbReference>
<dbReference type="FunFam" id="3.30.450.20:FF:000005">
    <property type="entry name" value="Hypoxia-inducible factor 1 subunit alpha"/>
    <property type="match status" value="1"/>
</dbReference>
<dbReference type="SMART" id="SM00353">
    <property type="entry name" value="HLH"/>
    <property type="match status" value="1"/>
</dbReference>
<evidence type="ECO:0000256" key="6">
    <source>
        <dbReference type="ARBA" id="ARBA00023159"/>
    </source>
</evidence>
<dbReference type="InterPro" id="IPR011598">
    <property type="entry name" value="bHLH_dom"/>
</dbReference>
<feature type="region of interest" description="Disordered" evidence="11">
    <location>
        <begin position="579"/>
        <end position="603"/>
    </location>
</feature>
<dbReference type="PROSITE" id="PS50112">
    <property type="entry name" value="PAS"/>
    <property type="match status" value="2"/>
</dbReference>
<dbReference type="InterPro" id="IPR001610">
    <property type="entry name" value="PAC"/>
</dbReference>
<evidence type="ECO:0000256" key="11">
    <source>
        <dbReference type="SAM" id="MobiDB-lite"/>
    </source>
</evidence>
<keyword evidence="2" id="KW-0677">Repeat</keyword>
<dbReference type="SUPFAM" id="SSF55785">
    <property type="entry name" value="PYP-like sensor domain (PAS domain)"/>
    <property type="match status" value="2"/>
</dbReference>
<evidence type="ECO:0000259" key="12">
    <source>
        <dbReference type="PROSITE" id="PS50112"/>
    </source>
</evidence>
<dbReference type="Pfam" id="PF23171">
    <property type="entry name" value="bHLH_HIF1A"/>
    <property type="match status" value="1"/>
</dbReference>
<dbReference type="InterPro" id="IPR000014">
    <property type="entry name" value="PAS"/>
</dbReference>
<evidence type="ECO:0000256" key="5">
    <source>
        <dbReference type="ARBA" id="ARBA00023125"/>
    </source>
</evidence>
<comment type="subcellular location">
    <subcellularLocation>
        <location evidence="1">Nucleus</location>
    </subcellularLocation>
</comment>
<keyword evidence="7" id="KW-0804">Transcription</keyword>
<keyword evidence="5" id="KW-0238">DNA-binding</keyword>
<accession>A0A8C8H8E7</accession>
<dbReference type="InterPro" id="IPR035965">
    <property type="entry name" value="PAS-like_dom_sf"/>
</dbReference>
<dbReference type="Proteomes" id="UP000694402">
    <property type="component" value="Unassembled WGS sequence"/>
</dbReference>
<dbReference type="PANTHER" id="PTHR23043">
    <property type="entry name" value="HYPOXIA-INDUCIBLE FACTOR 1 ALPHA"/>
    <property type="match status" value="1"/>
</dbReference>
<dbReference type="InterPro" id="IPR013767">
    <property type="entry name" value="PAS_fold"/>
</dbReference>
<evidence type="ECO:0000313" key="15">
    <source>
        <dbReference type="Proteomes" id="UP000694402"/>
    </source>
</evidence>
<feature type="region of interest" description="Disordered" evidence="11">
    <location>
        <begin position="1"/>
        <end position="22"/>
    </location>
</feature>
<dbReference type="Pfam" id="PF00989">
    <property type="entry name" value="PAS"/>
    <property type="match status" value="1"/>
</dbReference>
<dbReference type="PANTHER" id="PTHR23043:SF8">
    <property type="entry name" value="ENDOTHELIAL PAS DOMAIN-CONTAINING PROTEIN 1"/>
    <property type="match status" value="1"/>
</dbReference>
<dbReference type="FunFam" id="3.30.450.20:FF:000015">
    <property type="entry name" value="Hypoxia-inducible factor 1-alpha isoform 1"/>
    <property type="match status" value="1"/>
</dbReference>
<dbReference type="Pfam" id="PF14598">
    <property type="entry name" value="PAS_11"/>
    <property type="match status" value="1"/>
</dbReference>
<feature type="modified residue" description="4-hydroxyproline" evidence="10">
    <location>
        <position position="395"/>
    </location>
</feature>
<keyword evidence="8" id="KW-0539">Nucleus</keyword>
<keyword evidence="4" id="KW-0805">Transcription regulation</keyword>
<dbReference type="InterPro" id="IPR021537">
    <property type="entry name" value="HIF_alpha-like"/>
</dbReference>
<evidence type="ECO:0000256" key="2">
    <source>
        <dbReference type="ARBA" id="ARBA00022737"/>
    </source>
</evidence>
<dbReference type="SMART" id="SM00091">
    <property type="entry name" value="PAS"/>
    <property type="match status" value="2"/>
</dbReference>
<dbReference type="GO" id="GO:0071456">
    <property type="term" value="P:cellular response to hypoxia"/>
    <property type="evidence" value="ECO:0007669"/>
    <property type="project" value="TreeGrafter"/>
</dbReference>
<evidence type="ECO:0000256" key="4">
    <source>
        <dbReference type="ARBA" id="ARBA00023015"/>
    </source>
</evidence>
<keyword evidence="3" id="KW-0832">Ubl conjugation</keyword>
<keyword evidence="6" id="KW-0010">Activator</keyword>
<dbReference type="InterPro" id="IPR014887">
    <property type="entry name" value="HIF-1_CTAD"/>
</dbReference>
<dbReference type="GO" id="GO:0005634">
    <property type="term" value="C:nucleus"/>
    <property type="evidence" value="ECO:0007669"/>
    <property type="project" value="UniProtKB-SubCell"/>
</dbReference>
<evidence type="ECO:0000256" key="10">
    <source>
        <dbReference type="PIRSR" id="PIRSR621537-50"/>
    </source>
</evidence>
<evidence type="ECO:0000256" key="3">
    <source>
        <dbReference type="ARBA" id="ARBA00022843"/>
    </source>
</evidence>
<reference evidence="14" key="2">
    <citation type="submission" date="2025-09" db="UniProtKB">
        <authorList>
            <consortium name="Ensembl"/>
        </authorList>
    </citation>
    <scope>IDENTIFICATION</scope>
</reference>
<gene>
    <name evidence="14" type="primary">LOC112260055</name>
</gene>
<feature type="modified residue" description="4-hydroxyproline" evidence="10">
    <location>
        <position position="526"/>
    </location>
</feature>
<evidence type="ECO:0000313" key="14">
    <source>
        <dbReference type="Ensembl" id="ENSOTSP00005060449.1"/>
    </source>
</evidence>